<proteinExistence type="predicted"/>
<dbReference type="Proteomes" id="UP000295285">
    <property type="component" value="Unassembled WGS sequence"/>
</dbReference>
<accession>A0A4R4BKE0</accession>
<protein>
    <submittedName>
        <fullName evidence="1">Uncharacterized protein</fullName>
    </submittedName>
</protein>
<comment type="caution">
    <text evidence="1">The sequence shown here is derived from an EMBL/GenBank/DDBJ whole genome shotgun (WGS) entry which is preliminary data.</text>
</comment>
<evidence type="ECO:0000313" key="2">
    <source>
        <dbReference type="Proteomes" id="UP000295285"/>
    </source>
</evidence>
<dbReference type="EMBL" id="SMDG01000001">
    <property type="protein sequence ID" value="TCW59728.1"/>
    <property type="molecule type" value="Genomic_DNA"/>
</dbReference>
<name>A0A4R4BKE0_BACTU</name>
<sequence>MFFDFGKHLPIVKNSQTIKRMQGEFEMTKEQLLKEAAIEWLLKNGSEDVGELLESVTSGTYKEE</sequence>
<dbReference type="AlphaFoldDB" id="A0A4R4BKE0"/>
<organism evidence="1 2">
    <name type="scientific">Bacillus thuringiensis</name>
    <dbReference type="NCBI Taxonomy" id="1428"/>
    <lineage>
        <taxon>Bacteria</taxon>
        <taxon>Bacillati</taxon>
        <taxon>Bacillota</taxon>
        <taxon>Bacilli</taxon>
        <taxon>Bacillales</taxon>
        <taxon>Bacillaceae</taxon>
        <taxon>Bacillus</taxon>
        <taxon>Bacillus cereus group</taxon>
    </lineage>
</organism>
<reference evidence="1 2" key="1">
    <citation type="submission" date="2019-03" db="EMBL/GenBank/DDBJ databases">
        <title>Above-ground endophytic microbial communities from plants in different locations in the United States.</title>
        <authorList>
            <person name="Frank C."/>
        </authorList>
    </citation>
    <scope>NUCLEOTIDE SEQUENCE [LARGE SCALE GENOMIC DNA]</scope>
    <source>
        <strain evidence="1 2">LP_2_YM</strain>
    </source>
</reference>
<gene>
    <name evidence="1" type="ORF">EC910_101358</name>
</gene>
<evidence type="ECO:0000313" key="1">
    <source>
        <dbReference type="EMBL" id="TCW59728.1"/>
    </source>
</evidence>